<dbReference type="InterPro" id="IPR036890">
    <property type="entry name" value="HATPase_C_sf"/>
</dbReference>
<evidence type="ECO:0000313" key="4">
    <source>
        <dbReference type="Proteomes" id="UP000324479"/>
    </source>
</evidence>
<evidence type="ECO:0000313" key="3">
    <source>
        <dbReference type="EMBL" id="KAA5543039.1"/>
    </source>
</evidence>
<gene>
    <name evidence="3" type="ORF">FYK55_12145</name>
</gene>
<dbReference type="EMBL" id="VWOX01000006">
    <property type="protein sequence ID" value="KAA5543039.1"/>
    <property type="molecule type" value="Genomic_DNA"/>
</dbReference>
<proteinExistence type="predicted"/>
<dbReference type="GO" id="GO:0000160">
    <property type="term" value="P:phosphorelay signal transduction system"/>
    <property type="evidence" value="ECO:0007669"/>
    <property type="project" value="InterPro"/>
</dbReference>
<dbReference type="SUPFAM" id="SSF52172">
    <property type="entry name" value="CheY-like"/>
    <property type="match status" value="1"/>
</dbReference>
<dbReference type="AlphaFoldDB" id="A0A5M6DAL6"/>
<protein>
    <submittedName>
        <fullName evidence="3">Response regulator</fullName>
    </submittedName>
</protein>
<dbReference type="Pfam" id="PF13581">
    <property type="entry name" value="HATPase_c_2"/>
    <property type="match status" value="1"/>
</dbReference>
<keyword evidence="4" id="KW-1185">Reference proteome</keyword>
<dbReference type="InterPro" id="IPR003594">
    <property type="entry name" value="HATPase_dom"/>
</dbReference>
<dbReference type="InterPro" id="IPR011006">
    <property type="entry name" value="CheY-like_superfamily"/>
</dbReference>
<comment type="caution">
    <text evidence="1">Lacks conserved residue(s) required for the propagation of feature annotation.</text>
</comment>
<organism evidence="3 4">
    <name type="scientific">Roseiconus nitratireducens</name>
    <dbReference type="NCBI Taxonomy" id="2605748"/>
    <lineage>
        <taxon>Bacteria</taxon>
        <taxon>Pseudomonadati</taxon>
        <taxon>Planctomycetota</taxon>
        <taxon>Planctomycetia</taxon>
        <taxon>Pirellulales</taxon>
        <taxon>Pirellulaceae</taxon>
        <taxon>Roseiconus</taxon>
    </lineage>
</organism>
<dbReference type="Gene3D" id="3.40.50.2300">
    <property type="match status" value="1"/>
</dbReference>
<sequence>MASVTNRFRPLQTSGLLSETRNPMKPVVLVAGRASNIQQQAGLLLGDCSKLRVEHVWDADQAIERLAQSRVDVIVAAFDSASGIPTEFVDHVRRTHPQVTMLALTAQGSESEAEEALSLGVATYVPAAHLTQRLQLAVSRLITRGMVDRCRNFAGRRLAEERCRYELDNDLFMIEPVVSSLHRTMASMEVGDPWDRIRACTALEEAITNAILHGNLEIRRELLARLRSDTSGRELKHVIHGRNSHPEYRQRKVIIDSEITRDRAKFVIRDAGNGFDVREYSRNDLRDLFAIGHDRGLNLMHRLSSEIRFNDAANEVMLATVRPL</sequence>
<evidence type="ECO:0000256" key="1">
    <source>
        <dbReference type="PROSITE-ProRule" id="PRU00169"/>
    </source>
</evidence>
<feature type="domain" description="Response regulatory" evidence="2">
    <location>
        <begin position="27"/>
        <end position="142"/>
    </location>
</feature>
<comment type="caution">
    <text evidence="3">The sequence shown here is derived from an EMBL/GenBank/DDBJ whole genome shotgun (WGS) entry which is preliminary data.</text>
</comment>
<dbReference type="Proteomes" id="UP000324479">
    <property type="component" value="Unassembled WGS sequence"/>
</dbReference>
<accession>A0A5M6DAL6</accession>
<name>A0A5M6DAL6_9BACT</name>
<evidence type="ECO:0000259" key="2">
    <source>
        <dbReference type="PROSITE" id="PS50110"/>
    </source>
</evidence>
<dbReference type="Gene3D" id="3.30.565.10">
    <property type="entry name" value="Histidine kinase-like ATPase, C-terminal domain"/>
    <property type="match status" value="1"/>
</dbReference>
<dbReference type="PROSITE" id="PS50110">
    <property type="entry name" value="RESPONSE_REGULATORY"/>
    <property type="match status" value="1"/>
</dbReference>
<reference evidence="3 4" key="1">
    <citation type="submission" date="2019-08" db="EMBL/GenBank/DDBJ databases">
        <authorList>
            <person name="Dhanesh K."/>
            <person name="Kumar G."/>
            <person name="Sasikala C."/>
            <person name="Venkata Ramana C."/>
        </authorList>
    </citation>
    <scope>NUCLEOTIDE SEQUENCE [LARGE SCALE GENOMIC DNA]</scope>
    <source>
        <strain evidence="3 4">JC645</strain>
    </source>
</reference>
<dbReference type="InterPro" id="IPR001789">
    <property type="entry name" value="Sig_transdc_resp-reg_receiver"/>
</dbReference>